<dbReference type="Gene3D" id="1.10.510.10">
    <property type="entry name" value="Transferase(Phosphotransferase) domain 1"/>
    <property type="match status" value="1"/>
</dbReference>
<evidence type="ECO:0000256" key="10">
    <source>
        <dbReference type="RuleBase" id="RU000304"/>
    </source>
</evidence>
<dbReference type="InterPro" id="IPR008271">
    <property type="entry name" value="Ser/Thr_kinase_AS"/>
</dbReference>
<keyword evidence="5 7" id="KW-0067">ATP-binding</keyword>
<sequence>MRSLFSQAAEHDVLGRYEFLREVGRGTFGVCWHARERGGRRLQVAAKVISKAGAAAAGTNPAEVLAEAQVLAAMRHPNVLGLTHAADTPAYVIIVTDFCDGGGLDDSLARIKAAGQRLSDRACRGIAASLLRGLAYLHEKGVIHRDVKPANVLVQSPSTPSARGSAEALPLIRIADFGLAKFADRTGTRCGTPLYMAPELLAGLGYDSRADTFAAGVILHELLTGQLPWTVPRRGGMASLKEQILATGRPGFELPLPAGVVLKPASPGSAPPSTSLTHPLTPGAPVEVSEAGWSLVKQLVCPESDRLTAAEALLHPWIAASVSGQAASSAQATHLQRLTAAATVAPVVVGHARPLGRSKDAAAGAVDGGPAASPPTPLPSDEPGAGQPTGRRRSKRGRTDEGSAEDAPSVRPRRAHDAANSGAAPSSPRPAGKPAAGLDQESCAAPVRRQQR</sequence>
<dbReference type="AlphaFoldDB" id="A0A5A8DEI7"/>
<keyword evidence="2" id="KW-0808">Transferase</keyword>
<feature type="region of interest" description="Disordered" evidence="11">
    <location>
        <begin position="360"/>
        <end position="452"/>
    </location>
</feature>
<feature type="binding site" evidence="7">
    <location>
        <position position="176"/>
    </location>
    <ligand>
        <name>ATP</name>
        <dbReference type="ChEBI" id="CHEBI:30616"/>
    </ligand>
</feature>
<evidence type="ECO:0000256" key="3">
    <source>
        <dbReference type="ARBA" id="ARBA00022741"/>
    </source>
</evidence>
<dbReference type="Pfam" id="PF00069">
    <property type="entry name" value="Pkinase"/>
    <property type="match status" value="1"/>
</dbReference>
<dbReference type="InterPro" id="IPR011009">
    <property type="entry name" value="Kinase-like_dom_sf"/>
</dbReference>
<evidence type="ECO:0000256" key="6">
    <source>
        <dbReference type="PIRSR" id="PIRSR630616-1"/>
    </source>
</evidence>
<evidence type="ECO:0000256" key="2">
    <source>
        <dbReference type="ARBA" id="ARBA00022679"/>
    </source>
</evidence>
<comment type="caution">
    <text evidence="13">The sequence shown here is derived from an EMBL/GenBank/DDBJ whole genome shotgun (WGS) entry which is preliminary data.</text>
</comment>
<dbReference type="GO" id="GO:0005524">
    <property type="term" value="F:ATP binding"/>
    <property type="evidence" value="ECO:0007669"/>
    <property type="project" value="UniProtKB-UniRule"/>
</dbReference>
<accession>A0A5A8DEI7</accession>
<dbReference type="Proteomes" id="UP000325113">
    <property type="component" value="Unassembled WGS sequence"/>
</dbReference>
<reference evidence="13 14" key="1">
    <citation type="submission" date="2019-07" db="EMBL/GenBank/DDBJ databases">
        <title>Genomes of Cafeteria roenbergensis.</title>
        <authorList>
            <person name="Fischer M.G."/>
            <person name="Hackl T."/>
            <person name="Roman M."/>
        </authorList>
    </citation>
    <scope>NUCLEOTIDE SEQUENCE [LARGE SCALE GENOMIC DNA]</scope>
    <source>
        <strain evidence="13 14">Cflag</strain>
    </source>
</reference>
<evidence type="ECO:0000256" key="5">
    <source>
        <dbReference type="ARBA" id="ARBA00022840"/>
    </source>
</evidence>
<keyword evidence="4" id="KW-0418">Kinase</keyword>
<evidence type="ECO:0000256" key="1">
    <source>
        <dbReference type="ARBA" id="ARBA00022527"/>
    </source>
</evidence>
<proteinExistence type="inferred from homology"/>
<organism evidence="13 14">
    <name type="scientific">Cafeteria roenbergensis</name>
    <name type="common">Marine flagellate</name>
    <dbReference type="NCBI Taxonomy" id="33653"/>
    <lineage>
        <taxon>Eukaryota</taxon>
        <taxon>Sar</taxon>
        <taxon>Stramenopiles</taxon>
        <taxon>Bigyra</taxon>
        <taxon>Opalozoa</taxon>
        <taxon>Bicosoecida</taxon>
        <taxon>Cafeteriaceae</taxon>
        <taxon>Cafeteria</taxon>
    </lineage>
</organism>
<feature type="compositionally biased region" description="Low complexity" evidence="11">
    <location>
        <begin position="361"/>
        <end position="371"/>
    </location>
</feature>
<dbReference type="Gene3D" id="3.30.200.20">
    <property type="entry name" value="Phosphorylase Kinase, domain 1"/>
    <property type="match status" value="1"/>
</dbReference>
<evidence type="ECO:0000256" key="7">
    <source>
        <dbReference type="PIRSR" id="PIRSR630616-2"/>
    </source>
</evidence>
<evidence type="ECO:0000256" key="11">
    <source>
        <dbReference type="SAM" id="MobiDB-lite"/>
    </source>
</evidence>
<evidence type="ECO:0000256" key="4">
    <source>
        <dbReference type="ARBA" id="ARBA00022777"/>
    </source>
</evidence>
<dbReference type="PROSITE" id="PS50011">
    <property type="entry name" value="PROTEIN_KINASE_DOM"/>
    <property type="match status" value="1"/>
</dbReference>
<comment type="similarity">
    <text evidence="10">Belongs to the protein kinase superfamily.</text>
</comment>
<gene>
    <name evidence="13" type="ORF">FNF31_02681</name>
</gene>
<evidence type="ECO:0000256" key="8">
    <source>
        <dbReference type="PIRSR" id="PIRSR630616-3"/>
    </source>
</evidence>
<dbReference type="PANTHER" id="PTHR24350">
    <property type="entry name" value="SERINE/THREONINE-PROTEIN KINASE IAL-RELATED"/>
    <property type="match status" value="1"/>
</dbReference>
<feature type="active site" description="Proton acceptor" evidence="6">
    <location>
        <position position="146"/>
    </location>
</feature>
<dbReference type="InterPro" id="IPR030616">
    <property type="entry name" value="Aur-like"/>
</dbReference>
<evidence type="ECO:0000256" key="9">
    <source>
        <dbReference type="PROSITE-ProRule" id="PRU10141"/>
    </source>
</evidence>
<dbReference type="EMBL" id="VLTM01000020">
    <property type="protein sequence ID" value="KAA0163826.1"/>
    <property type="molecule type" value="Genomic_DNA"/>
</dbReference>
<feature type="cross-link" description="Glycyl lysine isopeptide (Lys-Gly) (interchain with G-Cter in SUMO2)" evidence="8">
    <location>
        <position position="148"/>
    </location>
</feature>
<feature type="domain" description="Protein kinase" evidence="12">
    <location>
        <begin position="17"/>
        <end position="318"/>
    </location>
</feature>
<name>A0A5A8DEI7_CAFRO</name>
<dbReference type="PROSITE" id="PS00107">
    <property type="entry name" value="PROTEIN_KINASE_ATP"/>
    <property type="match status" value="1"/>
</dbReference>
<dbReference type="SMART" id="SM00220">
    <property type="entry name" value="S_TKc"/>
    <property type="match status" value="1"/>
</dbReference>
<protein>
    <recommendedName>
        <fullName evidence="12">Protein kinase domain-containing protein</fullName>
    </recommendedName>
</protein>
<feature type="binding site" evidence="7 9">
    <location>
        <position position="47"/>
    </location>
    <ligand>
        <name>ATP</name>
        <dbReference type="ChEBI" id="CHEBI:30616"/>
    </ligand>
</feature>
<keyword evidence="3 7" id="KW-0547">Nucleotide-binding</keyword>
<dbReference type="GO" id="GO:0004674">
    <property type="term" value="F:protein serine/threonine kinase activity"/>
    <property type="evidence" value="ECO:0007669"/>
    <property type="project" value="UniProtKB-KW"/>
</dbReference>
<evidence type="ECO:0000313" key="13">
    <source>
        <dbReference type="EMBL" id="KAA0163826.1"/>
    </source>
</evidence>
<evidence type="ECO:0000259" key="12">
    <source>
        <dbReference type="PROSITE" id="PS50011"/>
    </source>
</evidence>
<evidence type="ECO:0000313" key="14">
    <source>
        <dbReference type="Proteomes" id="UP000325113"/>
    </source>
</evidence>
<dbReference type="SUPFAM" id="SSF56112">
    <property type="entry name" value="Protein kinase-like (PK-like)"/>
    <property type="match status" value="1"/>
</dbReference>
<dbReference type="InterPro" id="IPR000719">
    <property type="entry name" value="Prot_kinase_dom"/>
</dbReference>
<dbReference type="PROSITE" id="PS00108">
    <property type="entry name" value="PROTEIN_KINASE_ST"/>
    <property type="match status" value="1"/>
</dbReference>
<dbReference type="InterPro" id="IPR017441">
    <property type="entry name" value="Protein_kinase_ATP_BS"/>
</dbReference>
<keyword evidence="1 10" id="KW-0723">Serine/threonine-protein kinase</keyword>